<dbReference type="PANTHER" id="PTHR24171:SF10">
    <property type="entry name" value="ANKYRIN REPEAT DOMAIN-CONTAINING PROTEIN 29-LIKE"/>
    <property type="match status" value="1"/>
</dbReference>
<proteinExistence type="predicted"/>
<evidence type="ECO:0000313" key="7">
    <source>
        <dbReference type="Proteomes" id="UP000290189"/>
    </source>
</evidence>
<gene>
    <name evidence="6" type="ORF">PLBR_LOCUS8813</name>
</gene>
<keyword evidence="4" id="KW-0732">Signal</keyword>
<dbReference type="SUPFAM" id="SSF48403">
    <property type="entry name" value="Ankyrin repeat"/>
    <property type="match status" value="1"/>
</dbReference>
<evidence type="ECO:0000256" key="4">
    <source>
        <dbReference type="SAM" id="SignalP"/>
    </source>
</evidence>
<dbReference type="GO" id="GO:0003964">
    <property type="term" value="F:RNA-directed DNA polymerase activity"/>
    <property type="evidence" value="ECO:0007669"/>
    <property type="project" value="UniProtKB-KW"/>
</dbReference>
<dbReference type="InterPro" id="IPR036770">
    <property type="entry name" value="Ankyrin_rpt-contain_sf"/>
</dbReference>
<geneLocation type="mitochondrion" evidence="6"/>
<organism evidence="6 7">
    <name type="scientific">Plasmodiophora brassicae</name>
    <name type="common">Clubroot disease agent</name>
    <dbReference type="NCBI Taxonomy" id="37360"/>
    <lineage>
        <taxon>Eukaryota</taxon>
        <taxon>Sar</taxon>
        <taxon>Rhizaria</taxon>
        <taxon>Endomyxa</taxon>
        <taxon>Phytomyxea</taxon>
        <taxon>Plasmodiophorida</taxon>
        <taxon>Plasmodiophoridae</taxon>
        <taxon>Plasmodiophora</taxon>
    </lineage>
</organism>
<dbReference type="InterPro" id="IPR002110">
    <property type="entry name" value="Ankyrin_rpt"/>
</dbReference>
<feature type="signal peptide" evidence="4">
    <location>
        <begin position="1"/>
        <end position="24"/>
    </location>
</feature>
<name>A0A3P3YN18_PLABS</name>
<evidence type="ECO:0000259" key="5">
    <source>
        <dbReference type="Pfam" id="PF17919"/>
    </source>
</evidence>
<feature type="repeat" description="ANK" evidence="3">
    <location>
        <begin position="227"/>
        <end position="263"/>
    </location>
</feature>
<accession>A0A3P3YN18</accession>
<reference evidence="6 7" key="1">
    <citation type="submission" date="2018-03" db="EMBL/GenBank/DDBJ databases">
        <authorList>
            <person name="Fogelqvist J."/>
        </authorList>
    </citation>
    <scope>NUCLEOTIDE SEQUENCE [LARGE SCALE GENOMIC DNA]</scope>
</reference>
<evidence type="ECO:0000256" key="2">
    <source>
        <dbReference type="ARBA" id="ARBA00023043"/>
    </source>
</evidence>
<evidence type="ECO:0000256" key="3">
    <source>
        <dbReference type="PROSITE-ProRule" id="PRU00023"/>
    </source>
</evidence>
<sequence>MTDGGRYPSVVLMCILLTLGVSYAIPAVLYDNVLPQGGSISGWVRDNLPSLADRMRVLEAAQFLQMCDLEQCIASMEYTSADIAWILRETHLAETTLERIVEGTPAYRMLRDADVKQDGIQQKEAIVEEIRTLLITGYGDIDLVNNGCFDRNFNVLHWATFRNRPEVVELLLSIPGVVVTDWPKPNGHGFVSPLQHAELHGFTRLVELLLRFPDIAVDAGAGTPWGTTLHLAAGKFSHEDGSDGTRIVELLIGHGANVSALDARGSTPLHAAAEFGRTDIVEVLLDNGADINHQDSRDGRTPLHEAVAWGQEACVDMLIRNDMVDTSLKDQGVGRHLTLADDQASWTWMRRPPTDHLLAWLDTCPYRMPSTMQPHPLRFISLRKLTLRMDASDFAIGLVASQHRASGLMRPAAFPCSQLSPADIICETHNKELCATIEASYDSSSKVLDPRQARARR</sequence>
<feature type="domain" description="Reverse transcriptase/retrotransposon-derived protein RNase H-like" evidence="5">
    <location>
        <begin position="383"/>
        <end position="439"/>
    </location>
</feature>
<evidence type="ECO:0000313" key="6">
    <source>
        <dbReference type="EMBL" id="SPR01598.1"/>
    </source>
</evidence>
<feature type="chain" id="PRO_5017922420" description="Reverse transcriptase/retrotransposon-derived protein RNase H-like domain-containing protein" evidence="4">
    <location>
        <begin position="25"/>
        <end position="457"/>
    </location>
</feature>
<protein>
    <recommendedName>
        <fullName evidence="5">Reverse transcriptase/retrotransposon-derived protein RNase H-like domain-containing protein</fullName>
    </recommendedName>
</protein>
<dbReference type="Pfam" id="PF12796">
    <property type="entry name" value="Ank_2"/>
    <property type="match status" value="1"/>
</dbReference>
<evidence type="ECO:0000256" key="1">
    <source>
        <dbReference type="ARBA" id="ARBA00022737"/>
    </source>
</evidence>
<dbReference type="InterPro" id="IPR041577">
    <property type="entry name" value="RT_RNaseH_2"/>
</dbReference>
<dbReference type="Gene3D" id="1.25.40.20">
    <property type="entry name" value="Ankyrin repeat-containing domain"/>
    <property type="match status" value="1"/>
</dbReference>
<dbReference type="PROSITE" id="PS50088">
    <property type="entry name" value="ANK_REPEAT"/>
    <property type="match status" value="3"/>
</dbReference>
<dbReference type="Proteomes" id="UP000290189">
    <property type="component" value="Unassembled WGS sequence"/>
</dbReference>
<dbReference type="EMBL" id="OVEO01000018">
    <property type="protein sequence ID" value="SPR01598.1"/>
    <property type="molecule type" value="Genomic_DNA"/>
</dbReference>
<dbReference type="Pfam" id="PF17919">
    <property type="entry name" value="RT_RNaseH_2"/>
    <property type="match status" value="1"/>
</dbReference>
<feature type="repeat" description="ANK" evidence="3">
    <location>
        <begin position="264"/>
        <end position="296"/>
    </location>
</feature>
<keyword evidence="2 3" id="KW-0040">ANK repeat</keyword>
<dbReference type="AlphaFoldDB" id="A0A3P3YN18"/>
<dbReference type="SMART" id="SM00248">
    <property type="entry name" value="ANK"/>
    <property type="match status" value="5"/>
</dbReference>
<feature type="repeat" description="ANK" evidence="3">
    <location>
        <begin position="298"/>
        <end position="321"/>
    </location>
</feature>
<keyword evidence="1" id="KW-0677">Repeat</keyword>
<dbReference type="GO" id="GO:0004519">
    <property type="term" value="F:endonuclease activity"/>
    <property type="evidence" value="ECO:0007669"/>
    <property type="project" value="UniProtKB-KW"/>
</dbReference>
<dbReference type="PROSITE" id="PS50297">
    <property type="entry name" value="ANK_REP_REGION"/>
    <property type="match status" value="2"/>
</dbReference>
<keyword evidence="6" id="KW-0496">Mitochondrion</keyword>
<dbReference type="GO" id="GO:0016787">
    <property type="term" value="F:hydrolase activity"/>
    <property type="evidence" value="ECO:0007669"/>
    <property type="project" value="UniProtKB-KW"/>
</dbReference>
<dbReference type="PANTHER" id="PTHR24171">
    <property type="entry name" value="ANKYRIN REPEAT DOMAIN-CONTAINING PROTEIN 39-RELATED"/>
    <property type="match status" value="1"/>
</dbReference>